<evidence type="ECO:0000256" key="7">
    <source>
        <dbReference type="HAMAP-Rule" id="MF_00227"/>
    </source>
</evidence>
<dbReference type="GO" id="GO:0000049">
    <property type="term" value="F:tRNA binding"/>
    <property type="evidence" value="ECO:0007669"/>
    <property type="project" value="UniProtKB-UniRule"/>
</dbReference>
<dbReference type="RefSeq" id="WP_053183766.1">
    <property type="nucleotide sequence ID" value="NZ_LGIA01000155.1"/>
</dbReference>
<evidence type="ECO:0000256" key="3">
    <source>
        <dbReference type="ARBA" id="ARBA00022722"/>
    </source>
</evidence>
<dbReference type="Pfam" id="PF00825">
    <property type="entry name" value="Ribonuclease_P"/>
    <property type="match status" value="1"/>
</dbReference>
<keyword evidence="6 7" id="KW-0694">RNA-binding</keyword>
<name>A0A0L8V8A4_9BACT</name>
<dbReference type="STRING" id="1409788.NC99_24850"/>
<comment type="caution">
    <text evidence="9">The sequence shown here is derived from an EMBL/GenBank/DDBJ whole genome shotgun (WGS) entry which is preliminary data.</text>
</comment>
<dbReference type="EMBL" id="LGIA01000155">
    <property type="protein sequence ID" value="KOH44700.1"/>
    <property type="molecule type" value="Genomic_DNA"/>
</dbReference>
<comment type="similarity">
    <text evidence="7">Belongs to the RnpA family.</text>
</comment>
<dbReference type="GO" id="GO:0042781">
    <property type="term" value="F:3'-tRNA processing endoribonuclease activity"/>
    <property type="evidence" value="ECO:0007669"/>
    <property type="project" value="TreeGrafter"/>
</dbReference>
<evidence type="ECO:0000256" key="1">
    <source>
        <dbReference type="ARBA" id="ARBA00002663"/>
    </source>
</evidence>
<evidence type="ECO:0000256" key="5">
    <source>
        <dbReference type="ARBA" id="ARBA00022801"/>
    </source>
</evidence>
<accession>A0A0L8V8A4</accession>
<dbReference type="OrthoDB" id="1524972at2"/>
<dbReference type="Proteomes" id="UP000036958">
    <property type="component" value="Unassembled WGS sequence"/>
</dbReference>
<comment type="function">
    <text evidence="1 7">RNaseP catalyzes the removal of the 5'-leader sequence from pre-tRNA to produce the mature 5'-terminus. It can also cleave other RNA substrates such as 4.5S RNA. The protein component plays an auxiliary but essential role in vivo by binding to the 5'-leader sequence and broadening the substrate specificity of the ribozyme.</text>
</comment>
<evidence type="ECO:0000256" key="4">
    <source>
        <dbReference type="ARBA" id="ARBA00022759"/>
    </source>
</evidence>
<keyword evidence="2 7" id="KW-0819">tRNA processing</keyword>
<dbReference type="EC" id="3.1.26.5" evidence="7 8"/>
<dbReference type="PANTHER" id="PTHR33992:SF1">
    <property type="entry name" value="RIBONUCLEASE P PROTEIN COMPONENT"/>
    <property type="match status" value="1"/>
</dbReference>
<dbReference type="GO" id="GO:0004526">
    <property type="term" value="F:ribonuclease P activity"/>
    <property type="evidence" value="ECO:0007669"/>
    <property type="project" value="UniProtKB-UniRule"/>
</dbReference>
<sequence>MHTFKLTKKERLSSTKMIGKLFEHGTSLYSFPLKVVYLQTSLHSPCPAEVSFSVSKRNFKLAVTRNLLKRRMREAYRLNKPAFYASIPEGRQLAVMFIYTCKEKKDYQSIEKGMQKALKKLVELID</sequence>
<keyword evidence="3 7" id="KW-0540">Nuclease</keyword>
<dbReference type="HAMAP" id="MF_00227">
    <property type="entry name" value="RNase_P"/>
    <property type="match status" value="1"/>
</dbReference>
<dbReference type="SUPFAM" id="SSF54211">
    <property type="entry name" value="Ribosomal protein S5 domain 2-like"/>
    <property type="match status" value="1"/>
</dbReference>
<gene>
    <name evidence="7" type="primary">rnpA</name>
    <name evidence="9" type="ORF">NC99_24850</name>
</gene>
<dbReference type="NCBIfam" id="TIGR00188">
    <property type="entry name" value="rnpA"/>
    <property type="match status" value="1"/>
</dbReference>
<dbReference type="PROSITE" id="PS00648">
    <property type="entry name" value="RIBONUCLEASE_P"/>
    <property type="match status" value="1"/>
</dbReference>
<keyword evidence="4 7" id="KW-0255">Endonuclease</keyword>
<keyword evidence="10" id="KW-1185">Reference proteome</keyword>
<dbReference type="PANTHER" id="PTHR33992">
    <property type="entry name" value="RIBONUCLEASE P PROTEIN COMPONENT"/>
    <property type="match status" value="1"/>
</dbReference>
<comment type="catalytic activity">
    <reaction evidence="7">
        <text>Endonucleolytic cleavage of RNA, removing 5'-extranucleotides from tRNA precursor.</text>
        <dbReference type="EC" id="3.1.26.5"/>
    </reaction>
</comment>
<keyword evidence="5 7" id="KW-0378">Hydrolase</keyword>
<evidence type="ECO:0000313" key="9">
    <source>
        <dbReference type="EMBL" id="KOH44700.1"/>
    </source>
</evidence>
<dbReference type="PATRIC" id="fig|1409788.3.peg.2564"/>
<organism evidence="9 10">
    <name type="scientific">Sunxiuqinia dokdonensis</name>
    <dbReference type="NCBI Taxonomy" id="1409788"/>
    <lineage>
        <taxon>Bacteria</taxon>
        <taxon>Pseudomonadati</taxon>
        <taxon>Bacteroidota</taxon>
        <taxon>Bacteroidia</taxon>
        <taxon>Marinilabiliales</taxon>
        <taxon>Prolixibacteraceae</taxon>
        <taxon>Sunxiuqinia</taxon>
    </lineage>
</organism>
<dbReference type="Gene3D" id="3.30.230.10">
    <property type="match status" value="1"/>
</dbReference>
<evidence type="ECO:0000256" key="6">
    <source>
        <dbReference type="ARBA" id="ARBA00022884"/>
    </source>
</evidence>
<protein>
    <recommendedName>
        <fullName evidence="7 8">Ribonuclease P protein component</fullName>
        <shortName evidence="7">RNase P protein</shortName>
        <shortName evidence="7">RNaseP protein</shortName>
        <ecNumber evidence="7 8">3.1.26.5</ecNumber>
    </recommendedName>
    <alternativeName>
        <fullName evidence="7">Protein C5</fullName>
    </alternativeName>
</protein>
<dbReference type="InterPro" id="IPR020568">
    <property type="entry name" value="Ribosomal_Su5_D2-typ_SF"/>
</dbReference>
<dbReference type="InterPro" id="IPR020539">
    <property type="entry name" value="RNase_P_CS"/>
</dbReference>
<dbReference type="InterPro" id="IPR000100">
    <property type="entry name" value="RNase_P"/>
</dbReference>
<dbReference type="InterPro" id="IPR014721">
    <property type="entry name" value="Ribsml_uS5_D2-typ_fold_subgr"/>
</dbReference>
<dbReference type="AlphaFoldDB" id="A0A0L8V8A4"/>
<evidence type="ECO:0000313" key="10">
    <source>
        <dbReference type="Proteomes" id="UP000036958"/>
    </source>
</evidence>
<comment type="subunit">
    <text evidence="7">Consists of a catalytic RNA component (M1 or rnpB) and a protein subunit.</text>
</comment>
<evidence type="ECO:0000256" key="2">
    <source>
        <dbReference type="ARBA" id="ARBA00022694"/>
    </source>
</evidence>
<proteinExistence type="inferred from homology"/>
<evidence type="ECO:0000256" key="8">
    <source>
        <dbReference type="NCBIfam" id="TIGR00188"/>
    </source>
</evidence>
<dbReference type="GO" id="GO:0001682">
    <property type="term" value="P:tRNA 5'-leader removal"/>
    <property type="evidence" value="ECO:0007669"/>
    <property type="project" value="UniProtKB-UniRule"/>
</dbReference>
<reference evidence="10" key="1">
    <citation type="submission" date="2015-07" db="EMBL/GenBank/DDBJ databases">
        <title>Genome sequencing of Sunxiuqinia dokdonensis strain SK.</title>
        <authorList>
            <person name="Ahn S."/>
            <person name="Kim B.-C."/>
        </authorList>
    </citation>
    <scope>NUCLEOTIDE SEQUENCE [LARGE SCALE GENOMIC DNA]</scope>
    <source>
        <strain evidence="10">SK</strain>
    </source>
</reference>
<dbReference type="GO" id="GO:0030677">
    <property type="term" value="C:ribonuclease P complex"/>
    <property type="evidence" value="ECO:0007669"/>
    <property type="project" value="TreeGrafter"/>
</dbReference>